<organism evidence="3 4">
    <name type="scientific">Thiorhodococcus minor</name>
    <dbReference type="NCBI Taxonomy" id="57489"/>
    <lineage>
        <taxon>Bacteria</taxon>
        <taxon>Pseudomonadati</taxon>
        <taxon>Pseudomonadota</taxon>
        <taxon>Gammaproteobacteria</taxon>
        <taxon>Chromatiales</taxon>
        <taxon>Chromatiaceae</taxon>
        <taxon>Thiorhodococcus</taxon>
    </lineage>
</organism>
<dbReference type="RefSeq" id="WP_164451086.1">
    <property type="nucleotide sequence ID" value="NZ_JAAIJQ010000007.1"/>
</dbReference>
<dbReference type="SUPFAM" id="SSF53335">
    <property type="entry name" value="S-adenosyl-L-methionine-dependent methyltransferases"/>
    <property type="match status" value="1"/>
</dbReference>
<keyword evidence="3" id="KW-0808">Transferase</keyword>
<evidence type="ECO:0000259" key="2">
    <source>
        <dbReference type="Pfam" id="PF05050"/>
    </source>
</evidence>
<evidence type="ECO:0000259" key="1">
    <source>
        <dbReference type="Pfam" id="PF00535"/>
    </source>
</evidence>
<dbReference type="EMBL" id="JAAIJQ010000007">
    <property type="protein sequence ID" value="NEV61042.1"/>
    <property type="molecule type" value="Genomic_DNA"/>
</dbReference>
<feature type="domain" description="Methyltransferase FkbM" evidence="2">
    <location>
        <begin position="513"/>
        <end position="678"/>
    </location>
</feature>
<protein>
    <submittedName>
        <fullName evidence="3">FkbM family methyltransferase</fullName>
    </submittedName>
</protein>
<dbReference type="InterPro" id="IPR001173">
    <property type="entry name" value="Glyco_trans_2-like"/>
</dbReference>
<dbReference type="Proteomes" id="UP000483379">
    <property type="component" value="Unassembled WGS sequence"/>
</dbReference>
<name>A0A6M0JU52_9GAMM</name>
<dbReference type="GO" id="GO:0008168">
    <property type="term" value="F:methyltransferase activity"/>
    <property type="evidence" value="ECO:0007669"/>
    <property type="project" value="UniProtKB-KW"/>
</dbReference>
<evidence type="ECO:0000313" key="4">
    <source>
        <dbReference type="Proteomes" id="UP000483379"/>
    </source>
</evidence>
<accession>A0A6M0JU52</accession>
<dbReference type="InterPro" id="IPR006342">
    <property type="entry name" value="FkbM_mtfrase"/>
</dbReference>
<keyword evidence="4" id="KW-1185">Reference proteome</keyword>
<dbReference type="SUPFAM" id="SSF53448">
    <property type="entry name" value="Nucleotide-diphospho-sugar transferases"/>
    <property type="match status" value="1"/>
</dbReference>
<dbReference type="CDD" id="cd00761">
    <property type="entry name" value="Glyco_tranf_GTA_type"/>
    <property type="match status" value="1"/>
</dbReference>
<dbReference type="InterPro" id="IPR029044">
    <property type="entry name" value="Nucleotide-diphossugar_trans"/>
</dbReference>
<reference evidence="3 4" key="1">
    <citation type="submission" date="2020-02" db="EMBL/GenBank/DDBJ databases">
        <title>Genome sequences of Thiorhodococcus mannitoliphagus and Thiorhodococcus minor, purple sulfur photosynthetic bacteria in the gammaproteobacterial family, Chromatiaceae.</title>
        <authorList>
            <person name="Aviles F.A."/>
            <person name="Meyer T.E."/>
            <person name="Kyndt J.A."/>
        </authorList>
    </citation>
    <scope>NUCLEOTIDE SEQUENCE [LARGE SCALE GENOMIC DNA]</scope>
    <source>
        <strain evidence="3 4">DSM 11518</strain>
    </source>
</reference>
<dbReference type="GO" id="GO:0016758">
    <property type="term" value="F:hexosyltransferase activity"/>
    <property type="evidence" value="ECO:0007669"/>
    <property type="project" value="UniProtKB-ARBA"/>
</dbReference>
<dbReference type="PANTHER" id="PTHR22916:SF3">
    <property type="entry name" value="UDP-GLCNAC:BETAGAL BETA-1,3-N-ACETYLGLUCOSAMINYLTRANSFERASE-LIKE PROTEIN 1"/>
    <property type="match status" value="1"/>
</dbReference>
<dbReference type="NCBIfam" id="TIGR01444">
    <property type="entry name" value="fkbM_fam"/>
    <property type="match status" value="1"/>
</dbReference>
<dbReference type="Gene3D" id="3.90.550.10">
    <property type="entry name" value="Spore Coat Polysaccharide Biosynthesis Protein SpsA, Chain A"/>
    <property type="match status" value="1"/>
</dbReference>
<gene>
    <name evidence="3" type="ORF">G3446_03860</name>
</gene>
<evidence type="ECO:0000313" key="3">
    <source>
        <dbReference type="EMBL" id="NEV61042.1"/>
    </source>
</evidence>
<dbReference type="Pfam" id="PF00535">
    <property type="entry name" value="Glycos_transf_2"/>
    <property type="match status" value="1"/>
</dbReference>
<dbReference type="PANTHER" id="PTHR22916">
    <property type="entry name" value="GLYCOSYLTRANSFERASE"/>
    <property type="match status" value="1"/>
</dbReference>
<keyword evidence="3" id="KW-0489">Methyltransferase</keyword>
<dbReference type="AlphaFoldDB" id="A0A6M0JU52"/>
<comment type="caution">
    <text evidence="3">The sequence shown here is derived from an EMBL/GenBank/DDBJ whole genome shotgun (WGS) entry which is preliminary data.</text>
</comment>
<sequence length="712" mass="83485">MSSPAVSVALPVYNVAPHLRACLDSIIGQEFQDMEIICVNDGSTDESPEILAEYAAKDPRIRIVNQPNKGLSSTRNTALQHVRGRYLLHVDSDDILRRDAVALLYEECERTQADFIVFYHSMIEGDREFDSWYYDFDQWSLEPKATLEQKLEILHYHYTWSKFFRMDFLKQHDFRFPDGLQFDDNIYHWQVLLAAKKVVILPQKLYRYRMRSGSIMWHRGRHHLDIFYIFGEGKRVFKERGVYDAVFRDFMQYKMSLQYFWMRDIEPRFRWQGYSGILEGMTEDEERFVRDHGEELLDPEALHFYRRLFASRLYRHAGRVPTVAMLVARRYLSSARARTRSALQRARARVSGWRWMQPIKHRVLGRRLIMDPQCAELAARANDYQSVATYWIDFWRSYLREREDEMPKLLEDVKRGLSENDQALVDVFYRIYEKYLPECADYSKFMLHKDLLWRPKERFLQSTRPAVQVDSRYQPFLDEYPWLSADVFAALYGTHCFPRDLRGRLRAHGDVIDAGAFIGDSAVQFADFCPNARVLALEPDPVNFKRLQENVKQFGLDGRIIPEPVGLHDHQGSFQMHHHGVTDFPDQGTSLLNDFRQEDGDQGADLITCELTTIDALVEKHGLRPVLIKLDIEGVEKEALLGARETLMRYRPALIVSVYHHPKDFFEIKPWLESLDLGYCFAFRRIDMQAPVSDMVMLCYPPLASLGGRASD</sequence>
<feature type="domain" description="Glycosyltransferase 2-like" evidence="1">
    <location>
        <begin position="7"/>
        <end position="168"/>
    </location>
</feature>
<dbReference type="GO" id="GO:0032259">
    <property type="term" value="P:methylation"/>
    <property type="evidence" value="ECO:0007669"/>
    <property type="project" value="UniProtKB-KW"/>
</dbReference>
<dbReference type="Gene3D" id="3.40.50.150">
    <property type="entry name" value="Vaccinia Virus protein VP39"/>
    <property type="match status" value="1"/>
</dbReference>
<proteinExistence type="predicted"/>
<dbReference type="InterPro" id="IPR029063">
    <property type="entry name" value="SAM-dependent_MTases_sf"/>
</dbReference>
<dbReference type="Pfam" id="PF05050">
    <property type="entry name" value="Methyltransf_21"/>
    <property type="match status" value="1"/>
</dbReference>